<evidence type="ECO:0000256" key="2">
    <source>
        <dbReference type="ARBA" id="ARBA00010982"/>
    </source>
</evidence>
<protein>
    <recommendedName>
        <fullName evidence="4">acetyl-CoA C-acetyltransferase</fullName>
        <ecNumber evidence="4">2.3.1.9</ecNumber>
    </recommendedName>
</protein>
<evidence type="ECO:0000256" key="3">
    <source>
        <dbReference type="ARBA" id="ARBA00011881"/>
    </source>
</evidence>
<keyword evidence="5 11" id="KW-0808">Transferase</keyword>
<keyword evidence="8" id="KW-0630">Potassium</keyword>
<dbReference type="InterPro" id="IPR020616">
    <property type="entry name" value="Thiolase_N"/>
</dbReference>
<feature type="domain" description="Thiolase N-terminal" evidence="12">
    <location>
        <begin position="4"/>
        <end position="252"/>
    </location>
</feature>
<dbReference type="Pfam" id="PF00108">
    <property type="entry name" value="Thiolase_N"/>
    <property type="match status" value="1"/>
</dbReference>
<dbReference type="PANTHER" id="PTHR18919">
    <property type="entry name" value="ACETYL-COA C-ACYLTRANSFERASE"/>
    <property type="match status" value="1"/>
</dbReference>
<dbReference type="Pfam" id="PF02803">
    <property type="entry name" value="Thiolase_C"/>
    <property type="match status" value="1"/>
</dbReference>
<evidence type="ECO:0000256" key="4">
    <source>
        <dbReference type="ARBA" id="ARBA00012705"/>
    </source>
</evidence>
<dbReference type="PROSITE" id="PS00098">
    <property type="entry name" value="THIOLASE_1"/>
    <property type="match status" value="1"/>
</dbReference>
<comment type="similarity">
    <text evidence="2 11">Belongs to the thiolase-like superfamily. Thiolase family.</text>
</comment>
<feature type="domain" description="Thiolase C-terminal" evidence="13">
    <location>
        <begin position="260"/>
        <end position="386"/>
    </location>
</feature>
<dbReference type="InterPro" id="IPR002155">
    <property type="entry name" value="Thiolase"/>
</dbReference>
<dbReference type="Proteomes" id="UP001057375">
    <property type="component" value="Unassembled WGS sequence"/>
</dbReference>
<dbReference type="InterPro" id="IPR020617">
    <property type="entry name" value="Thiolase_C"/>
</dbReference>
<dbReference type="InterPro" id="IPR016039">
    <property type="entry name" value="Thiolase-like"/>
</dbReference>
<dbReference type="PIRSF" id="PIRSF000429">
    <property type="entry name" value="Ac-CoA_Ac_transf"/>
    <property type="match status" value="1"/>
</dbReference>
<dbReference type="InterPro" id="IPR020615">
    <property type="entry name" value="Thiolase_acyl_enz_int_AS"/>
</dbReference>
<dbReference type="PROSITE" id="PS00099">
    <property type="entry name" value="THIOLASE_3"/>
    <property type="match status" value="1"/>
</dbReference>
<evidence type="ECO:0000256" key="6">
    <source>
        <dbReference type="ARBA" id="ARBA00022723"/>
    </source>
</evidence>
<evidence type="ECO:0000256" key="7">
    <source>
        <dbReference type="ARBA" id="ARBA00022946"/>
    </source>
</evidence>
<evidence type="ECO:0000256" key="11">
    <source>
        <dbReference type="RuleBase" id="RU003557"/>
    </source>
</evidence>
<dbReference type="InterPro" id="IPR020613">
    <property type="entry name" value="Thiolase_CS"/>
</dbReference>
<dbReference type="PROSITE" id="PS00737">
    <property type="entry name" value="THIOLASE_2"/>
    <property type="match status" value="1"/>
</dbReference>
<dbReference type="SUPFAM" id="SSF53901">
    <property type="entry name" value="Thiolase-like"/>
    <property type="match status" value="2"/>
</dbReference>
<evidence type="ECO:0000313" key="14">
    <source>
        <dbReference type="EMBL" id="GKT26524.1"/>
    </source>
</evidence>
<comment type="subcellular location">
    <subcellularLocation>
        <location evidence="1">Mitochondrion</location>
    </subcellularLocation>
</comment>
<dbReference type="EMBL" id="BQXS01012660">
    <property type="protein sequence ID" value="GKT26524.1"/>
    <property type="molecule type" value="Genomic_DNA"/>
</dbReference>
<keyword evidence="6" id="KW-0479">Metal-binding</keyword>
<evidence type="ECO:0000256" key="8">
    <source>
        <dbReference type="ARBA" id="ARBA00022958"/>
    </source>
</evidence>
<evidence type="ECO:0000313" key="15">
    <source>
        <dbReference type="Proteomes" id="UP001057375"/>
    </source>
</evidence>
<evidence type="ECO:0000256" key="10">
    <source>
        <dbReference type="ARBA" id="ARBA00023315"/>
    </source>
</evidence>
<sequence>MDDICIISAIRTPIGAFRGSLSSFQSVELGAIAIKESIRQSSLSPKDITNVFMGNVISAGIGQCPARQAAIKAGIPFDASCCTVNKVCASGMKALQMAMDEIYRKSKKSKRDVICVAGGFESMSNTVKTSKGVNLMVKDGLICPFSGVHMGIIACNTADKEEISRKEQDDYADLSYKRSIGAHELHKKYEIVPISIPDTDTVVDYDEEPLRYDPVKMRQLKPVFRREVGTITAANASTLADGACSFVIASRSVCIKRGLSPIATLRSFTEVGVHPSRYIQAPIPAVKELLEEEDLIQDDIDLWEINEAFAIAPLIFCKHTGIDSKIVNIHGGAVSLGHPLGCSGARIVLSLISSLRAQAEEGKKRSGMGVASACCGGGEGMAVLVQLEK</sequence>
<keyword evidence="7" id="KW-0809">Transit peptide</keyword>
<proteinExistence type="inferred from homology"/>
<evidence type="ECO:0000256" key="9">
    <source>
        <dbReference type="ARBA" id="ARBA00023128"/>
    </source>
</evidence>
<accession>A0ABQ5K2T8</accession>
<dbReference type="PANTHER" id="PTHR18919:SF156">
    <property type="entry name" value="ACETYL-COA ACETYLTRANSFERASE, MITOCHONDRIAL"/>
    <property type="match status" value="1"/>
</dbReference>
<evidence type="ECO:0000259" key="12">
    <source>
        <dbReference type="Pfam" id="PF00108"/>
    </source>
</evidence>
<dbReference type="NCBIfam" id="TIGR01930">
    <property type="entry name" value="AcCoA-C-Actrans"/>
    <property type="match status" value="1"/>
</dbReference>
<dbReference type="EC" id="2.3.1.9" evidence="4"/>
<dbReference type="CDD" id="cd00751">
    <property type="entry name" value="thiolase"/>
    <property type="match status" value="1"/>
</dbReference>
<dbReference type="InterPro" id="IPR020610">
    <property type="entry name" value="Thiolase_AS"/>
</dbReference>
<name>A0ABQ5K2T8_9EUKA</name>
<reference evidence="14" key="1">
    <citation type="submission" date="2022-03" db="EMBL/GenBank/DDBJ databases">
        <title>Draft genome sequence of Aduncisulcus paluster, a free-living microaerophilic Fornicata.</title>
        <authorList>
            <person name="Yuyama I."/>
            <person name="Kume K."/>
            <person name="Tamura T."/>
            <person name="Inagaki Y."/>
            <person name="Hashimoto T."/>
        </authorList>
    </citation>
    <scope>NUCLEOTIDE SEQUENCE</scope>
    <source>
        <strain evidence="14">NY0171</strain>
    </source>
</reference>
<keyword evidence="15" id="KW-1185">Reference proteome</keyword>
<comment type="subunit">
    <text evidence="3">Homotetramer.</text>
</comment>
<keyword evidence="10 11" id="KW-0012">Acyltransferase</keyword>
<comment type="caution">
    <text evidence="14">The sequence shown here is derived from an EMBL/GenBank/DDBJ whole genome shotgun (WGS) entry which is preliminary data.</text>
</comment>
<evidence type="ECO:0000256" key="5">
    <source>
        <dbReference type="ARBA" id="ARBA00022679"/>
    </source>
</evidence>
<evidence type="ECO:0000256" key="1">
    <source>
        <dbReference type="ARBA" id="ARBA00004173"/>
    </source>
</evidence>
<dbReference type="Gene3D" id="3.40.47.10">
    <property type="match status" value="2"/>
</dbReference>
<evidence type="ECO:0000259" key="13">
    <source>
        <dbReference type="Pfam" id="PF02803"/>
    </source>
</evidence>
<keyword evidence="9" id="KW-0496">Mitochondrion</keyword>
<gene>
    <name evidence="14" type="ORF">ADUPG1_013385</name>
</gene>
<organism evidence="14 15">
    <name type="scientific">Aduncisulcus paluster</name>
    <dbReference type="NCBI Taxonomy" id="2918883"/>
    <lineage>
        <taxon>Eukaryota</taxon>
        <taxon>Metamonada</taxon>
        <taxon>Carpediemonas-like organisms</taxon>
        <taxon>Aduncisulcus</taxon>
    </lineage>
</organism>